<keyword evidence="3" id="KW-0067">ATP-binding</keyword>
<organism evidence="3 4">
    <name type="scientific">Pseudomonas guineae</name>
    <dbReference type="NCBI Taxonomy" id="425504"/>
    <lineage>
        <taxon>Bacteria</taxon>
        <taxon>Pseudomonadati</taxon>
        <taxon>Pseudomonadota</taxon>
        <taxon>Gammaproteobacteria</taxon>
        <taxon>Pseudomonadales</taxon>
        <taxon>Pseudomonadaceae</taxon>
        <taxon>Pseudomonas</taxon>
    </lineage>
</organism>
<keyword evidence="3" id="KW-0547">Nucleotide-binding</keyword>
<dbReference type="EMBL" id="FOQL01000001">
    <property type="protein sequence ID" value="SFH74792.1"/>
    <property type="molecule type" value="Genomic_DNA"/>
</dbReference>
<keyword evidence="3" id="KW-0347">Helicase</keyword>
<dbReference type="InterPro" id="IPR009270">
    <property type="entry name" value="DUF927"/>
</dbReference>
<dbReference type="STRING" id="425504.SAMN05216206_0110"/>
<dbReference type="OrthoDB" id="784829at2"/>
<dbReference type="AlphaFoldDB" id="A0A1I3CJW8"/>
<feature type="compositionally biased region" description="Polar residues" evidence="1">
    <location>
        <begin position="20"/>
        <end position="34"/>
    </location>
</feature>
<keyword evidence="3" id="KW-0378">Hydrolase</keyword>
<name>A0A1I3CJW8_9PSED</name>
<protein>
    <submittedName>
        <fullName evidence="3">Putative DNA primase/helicase</fullName>
    </submittedName>
</protein>
<evidence type="ECO:0000313" key="3">
    <source>
        <dbReference type="EMBL" id="SFH74792.1"/>
    </source>
</evidence>
<dbReference type="RefSeq" id="WP_090238045.1">
    <property type="nucleotide sequence ID" value="NZ_FOQL01000001.1"/>
</dbReference>
<dbReference type="InterPro" id="IPR027417">
    <property type="entry name" value="P-loop_NTPase"/>
</dbReference>
<dbReference type="SUPFAM" id="SSF52540">
    <property type="entry name" value="P-loop containing nucleoside triphosphate hydrolases"/>
    <property type="match status" value="1"/>
</dbReference>
<sequence>MNAAEELNQGLLFSDGTHGTHGTASNAGASSCSTEEMAHGTHGTNTVPAAHHPEIERPTFRTYDHPAKTLAGTYAPGVWWHGVKEEKGKAVNYDKRICSPLHVEAVTACEGADFGRLLRFRNTLGDWREWAMPMHLLKGSGEDLRGELLNMGVEIDPDAFKLLNRFIQGQHPKRHVIAATATGWHSPTLFIMPRENIGNGDAIYQSEAANLDDFRQAGTLEGWQTEIGARCEGNPLLMLAVCASLAGPLLYHLQRQGGGFHIVGDSSTGKSSAIQAAASVWGHGEQFKRTWRATGNGLEGIAAQRNDTLLALDEIGEADPREIGAVVYAMANGTGKARASRNGGARPTKRWRVVLFSSGELGLSAHMAEGGKRSRAGQEIRLMDIPARRTHGAWDHLHGLPGGREFSDAIQRTSVTHYGQAGPAFIRALLASGEVDDLPAVLASLCAKYPSGSGQESRAAERFALLGMAGELAIEWGLLPVPAGAAHAAMLELFSVWSGNRGQGQGEDATICASLCEFITRHGDALFSGLSAAAVVRDRAGWWRDEDNRRVWMFTAEGLRRAVPGFDLVRITTALDAAGWITERNTGLYSKRVRVDGFTPRLYHLAPTEV</sequence>
<dbReference type="GO" id="GO:0004386">
    <property type="term" value="F:helicase activity"/>
    <property type="evidence" value="ECO:0007669"/>
    <property type="project" value="UniProtKB-KW"/>
</dbReference>
<feature type="region of interest" description="Disordered" evidence="1">
    <location>
        <begin position="1"/>
        <end position="52"/>
    </location>
</feature>
<evidence type="ECO:0000256" key="1">
    <source>
        <dbReference type="SAM" id="MobiDB-lite"/>
    </source>
</evidence>
<evidence type="ECO:0000313" key="4">
    <source>
        <dbReference type="Proteomes" id="UP000243606"/>
    </source>
</evidence>
<keyword evidence="4" id="KW-1185">Reference proteome</keyword>
<dbReference type="Pfam" id="PF06048">
    <property type="entry name" value="DUF927"/>
    <property type="match status" value="1"/>
</dbReference>
<proteinExistence type="predicted"/>
<accession>A0A1I3CJW8</accession>
<gene>
    <name evidence="3" type="ORF">SAMN05216206_0110</name>
</gene>
<feature type="domain" description="DUF927" evidence="2">
    <location>
        <begin position="75"/>
        <end position="349"/>
    </location>
</feature>
<dbReference type="Proteomes" id="UP000243606">
    <property type="component" value="Unassembled WGS sequence"/>
</dbReference>
<evidence type="ECO:0000259" key="2">
    <source>
        <dbReference type="Pfam" id="PF06048"/>
    </source>
</evidence>
<reference evidence="4" key="1">
    <citation type="submission" date="2016-10" db="EMBL/GenBank/DDBJ databases">
        <authorList>
            <person name="Varghese N."/>
            <person name="Submissions S."/>
        </authorList>
    </citation>
    <scope>NUCLEOTIDE SEQUENCE [LARGE SCALE GENOMIC DNA]</scope>
    <source>
        <strain evidence="4">LMG 24016</strain>
    </source>
</reference>